<comment type="caution">
    <text evidence="4">The sequence shown here is derived from an EMBL/GenBank/DDBJ whole genome shotgun (WGS) entry which is preliminary data.</text>
</comment>
<organism evidence="4 5">
    <name type="scientific">Tieghemostelium lacteum</name>
    <name type="common">Slime mold</name>
    <name type="synonym">Dictyostelium lacteum</name>
    <dbReference type="NCBI Taxonomy" id="361077"/>
    <lineage>
        <taxon>Eukaryota</taxon>
        <taxon>Amoebozoa</taxon>
        <taxon>Evosea</taxon>
        <taxon>Eumycetozoa</taxon>
        <taxon>Dictyostelia</taxon>
        <taxon>Dictyosteliales</taxon>
        <taxon>Raperosteliaceae</taxon>
        <taxon>Tieghemostelium</taxon>
    </lineage>
</organism>
<evidence type="ECO:0000256" key="2">
    <source>
        <dbReference type="RuleBase" id="RU363120"/>
    </source>
</evidence>
<dbReference type="Pfam" id="PF04667">
    <property type="entry name" value="Endosulfine"/>
    <property type="match status" value="1"/>
</dbReference>
<name>A0A152A1U5_TIELA</name>
<proteinExistence type="inferred from homology"/>
<feature type="compositionally biased region" description="Polar residues" evidence="3">
    <location>
        <begin position="1"/>
        <end position="10"/>
    </location>
</feature>
<evidence type="ECO:0000256" key="3">
    <source>
        <dbReference type="SAM" id="MobiDB-lite"/>
    </source>
</evidence>
<reference evidence="4 5" key="1">
    <citation type="submission" date="2015-12" db="EMBL/GenBank/DDBJ databases">
        <title>Dictyostelia acquired genes for synthesis and detection of signals that induce cell-type specialization by lateral gene transfer from prokaryotes.</title>
        <authorList>
            <person name="Gloeckner G."/>
            <person name="Schaap P."/>
        </authorList>
    </citation>
    <scope>NUCLEOTIDE SEQUENCE [LARGE SCALE GENOMIC DNA]</scope>
    <source>
        <strain evidence="4 5">TK</strain>
    </source>
</reference>
<dbReference type="InterPro" id="IPR006760">
    <property type="entry name" value="Endosulphine"/>
</dbReference>
<feature type="region of interest" description="Disordered" evidence="3">
    <location>
        <begin position="61"/>
        <end position="82"/>
    </location>
</feature>
<dbReference type="InParanoid" id="A0A152A1U5"/>
<feature type="compositionally biased region" description="Low complexity" evidence="3">
    <location>
        <begin position="11"/>
        <end position="21"/>
    </location>
</feature>
<dbReference type="Proteomes" id="UP000076078">
    <property type="component" value="Unassembled WGS sequence"/>
</dbReference>
<evidence type="ECO:0000313" key="5">
    <source>
        <dbReference type="Proteomes" id="UP000076078"/>
    </source>
</evidence>
<dbReference type="AlphaFoldDB" id="A0A152A1U5"/>
<dbReference type="OrthoDB" id="18744at2759"/>
<evidence type="ECO:0000313" key="4">
    <source>
        <dbReference type="EMBL" id="KYR00196.1"/>
    </source>
</evidence>
<accession>A0A152A1U5</accession>
<sequence>MTEELNSQNKPTTTASSMMTTPPQPSINLKYGMLPKKSVIYQRLYPQKVYFDSADWVLNGGSQSQNEQPSLLNPAFSNAKVH</sequence>
<dbReference type="OMA" id="FSNAKVH"/>
<feature type="compositionally biased region" description="Polar residues" evidence="3">
    <location>
        <begin position="61"/>
        <end position="71"/>
    </location>
</feature>
<feature type="region of interest" description="Disordered" evidence="3">
    <location>
        <begin position="1"/>
        <end position="24"/>
    </location>
</feature>
<gene>
    <name evidence="4" type="ORF">DLAC_03354</name>
</gene>
<comment type="similarity">
    <text evidence="1 2">Belongs to the endosulfine family.</text>
</comment>
<dbReference type="EMBL" id="LODT01000016">
    <property type="protein sequence ID" value="KYR00196.1"/>
    <property type="molecule type" value="Genomic_DNA"/>
</dbReference>
<evidence type="ECO:0000256" key="1">
    <source>
        <dbReference type="ARBA" id="ARBA00010520"/>
    </source>
</evidence>
<protein>
    <submittedName>
        <fullName evidence="4">Uncharacterized protein</fullName>
    </submittedName>
</protein>
<keyword evidence="5" id="KW-1185">Reference proteome</keyword>